<evidence type="ECO:0000313" key="11">
    <source>
        <dbReference type="EMBL" id="KAF2834852.1"/>
    </source>
</evidence>
<dbReference type="Gene3D" id="1.20.58.1970">
    <property type="match status" value="1"/>
</dbReference>
<dbReference type="InterPro" id="IPR048684">
    <property type="entry name" value="COG4_C"/>
</dbReference>
<proteinExistence type="inferred from homology"/>
<dbReference type="Pfam" id="PF20663">
    <property type="entry name" value="COG4_N"/>
    <property type="match status" value="1"/>
</dbReference>
<evidence type="ECO:0000256" key="4">
    <source>
        <dbReference type="ARBA" id="ARBA00022448"/>
    </source>
</evidence>
<dbReference type="InterPro" id="IPR048680">
    <property type="entry name" value="COG4_N"/>
</dbReference>
<feature type="domain" description="COG4 transport protein middle alpha-helical bundle" evidence="10">
    <location>
        <begin position="177"/>
        <end position="522"/>
    </location>
</feature>
<protein>
    <recommendedName>
        <fullName evidence="3">Conserved oligomeric Golgi complex subunit 4</fullName>
    </recommendedName>
    <alternativeName>
        <fullName evidence="8">Component of oligomeric Golgi complex 4</fullName>
    </alternativeName>
</protein>
<comment type="similarity">
    <text evidence="2">Belongs to the COG4 family.</text>
</comment>
<evidence type="ECO:0000313" key="12">
    <source>
        <dbReference type="Proteomes" id="UP000799429"/>
    </source>
</evidence>
<evidence type="ECO:0000256" key="9">
    <source>
        <dbReference type="SAM" id="MobiDB-lite"/>
    </source>
</evidence>
<evidence type="ECO:0000256" key="8">
    <source>
        <dbReference type="ARBA" id="ARBA00031340"/>
    </source>
</evidence>
<evidence type="ECO:0000256" key="1">
    <source>
        <dbReference type="ARBA" id="ARBA00004395"/>
    </source>
</evidence>
<dbReference type="SMART" id="SM00762">
    <property type="entry name" value="Cog4"/>
    <property type="match status" value="1"/>
</dbReference>
<evidence type="ECO:0000256" key="7">
    <source>
        <dbReference type="ARBA" id="ARBA00023136"/>
    </source>
</evidence>
<accession>A0A9P4VMN8</accession>
<dbReference type="Pfam" id="PF20662">
    <property type="entry name" value="COG4_C"/>
    <property type="match status" value="1"/>
</dbReference>
<keyword evidence="4" id="KW-0813">Transport</keyword>
<keyword evidence="12" id="KW-1185">Reference proteome</keyword>
<dbReference type="PANTHER" id="PTHR24016:SF0">
    <property type="entry name" value="CONSERVED OLIGOMERIC GOLGI COMPLEX SUBUNIT 4"/>
    <property type="match status" value="1"/>
</dbReference>
<comment type="subcellular location">
    <subcellularLocation>
        <location evidence="1">Golgi apparatus membrane</location>
        <topology evidence="1">Peripheral membrane protein</topology>
    </subcellularLocation>
</comment>
<keyword evidence="6" id="KW-0333">Golgi apparatus</keyword>
<evidence type="ECO:0000256" key="2">
    <source>
        <dbReference type="ARBA" id="ARBA00009215"/>
    </source>
</evidence>
<dbReference type="Proteomes" id="UP000799429">
    <property type="component" value="Unassembled WGS sequence"/>
</dbReference>
<reference evidence="11" key="1">
    <citation type="journal article" date="2020" name="Stud. Mycol.">
        <title>101 Dothideomycetes genomes: a test case for predicting lifestyles and emergence of pathogens.</title>
        <authorList>
            <person name="Haridas S."/>
            <person name="Albert R."/>
            <person name="Binder M."/>
            <person name="Bloem J."/>
            <person name="Labutti K."/>
            <person name="Salamov A."/>
            <person name="Andreopoulos B."/>
            <person name="Baker S."/>
            <person name="Barry K."/>
            <person name="Bills G."/>
            <person name="Bluhm B."/>
            <person name="Cannon C."/>
            <person name="Castanera R."/>
            <person name="Culley D."/>
            <person name="Daum C."/>
            <person name="Ezra D."/>
            <person name="Gonzalez J."/>
            <person name="Henrissat B."/>
            <person name="Kuo A."/>
            <person name="Liang C."/>
            <person name="Lipzen A."/>
            <person name="Lutzoni F."/>
            <person name="Magnuson J."/>
            <person name="Mondo S."/>
            <person name="Nolan M."/>
            <person name="Ohm R."/>
            <person name="Pangilinan J."/>
            <person name="Park H.-J."/>
            <person name="Ramirez L."/>
            <person name="Alfaro M."/>
            <person name="Sun H."/>
            <person name="Tritt A."/>
            <person name="Yoshinaga Y."/>
            <person name="Zwiers L.-H."/>
            <person name="Turgeon B."/>
            <person name="Goodwin S."/>
            <person name="Spatafora J."/>
            <person name="Crous P."/>
            <person name="Grigoriev I."/>
        </authorList>
    </citation>
    <scope>NUCLEOTIDE SEQUENCE</scope>
    <source>
        <strain evidence="11">CBS 101060</strain>
    </source>
</reference>
<feature type="region of interest" description="Disordered" evidence="9">
    <location>
        <begin position="335"/>
        <end position="362"/>
    </location>
</feature>
<keyword evidence="5" id="KW-0653">Protein transport</keyword>
<comment type="caution">
    <text evidence="11">The sequence shown here is derived from an EMBL/GenBank/DDBJ whole genome shotgun (WGS) entry which is preliminary data.</text>
</comment>
<dbReference type="Pfam" id="PF08318">
    <property type="entry name" value="COG4_m"/>
    <property type="match status" value="1"/>
</dbReference>
<evidence type="ECO:0000256" key="3">
    <source>
        <dbReference type="ARBA" id="ARBA00020975"/>
    </source>
</evidence>
<dbReference type="OrthoDB" id="47059at2759"/>
<keyword evidence="7" id="KW-0472">Membrane</keyword>
<sequence>MENHLIHEANNHAGPDIYNATSVAEIQRSLAHLNRQEAAVTDRLDALIASQKDLSRELGRLDLLRAHLGSQLVTTRAISNGMLSDAASTARRLSRAVKRLDLEQSNVKATLDVVEQVAELKACVLGVHGSMGGPQDWETAASYLGRASKIPAEVINSSFSEEIVPTAEVPDPPRVTLDTAAESLCGLFLREFEKAAKEADGSRVTRFFKLFPLIGRSDVGLDAYGRYVCHGVASRARTNLSSAGGTREGLFYANALTKLFEHIAQIVDGHQPLVEHHYGTGTMVKVIERLQIEADVQGGIVLDTWYDERTVDRKLTDIKSYAFSFLVQSFLSTPRGAGGTQRTGSPFKQDGSAGQPNEDEGVDMKEVDGLLGEEAIMLGRWALYTRFLASKNTPLSVDGSVDGDTSPLIMPTYLSNSTLMKKISSHLIEPFNIMTTFFFRRSVEKAFQLDEPPSDLTLNPNKPLGANSPFITSSVDDVMYIVNQILQRSIATSQRLVIASVVPAIGRVLGSDFVGMIQRKMRDESYPKAAIQGALPPEDKIIAFLVLMNNLDVSNDYIKRIIESQLGQPDQPTESASSTQLADLFPFAHDATFVENALKSMLHGFESKTIELLNESVSVTFHQVMKPRIRPILTETFRDIDYALTSDDIVALTRDGDEDGIDDNLADDLVKSRFDRGWGALTRPIKRILTDRNFDRLLTAAVSYLSKAMEKRIWGFYGKVNELGAVRLERDIAGIVNAAVAGGKYGLRDAFAKCTQMTLIINMDDEEWEEIEEEESRGESGMAWVLDKSERQRARAIVADR</sequence>
<dbReference type="GO" id="GO:0000139">
    <property type="term" value="C:Golgi membrane"/>
    <property type="evidence" value="ECO:0007669"/>
    <property type="project" value="UniProtKB-SubCell"/>
</dbReference>
<dbReference type="AlphaFoldDB" id="A0A9P4VMN8"/>
<gene>
    <name evidence="11" type="ORF">M501DRAFT_983418</name>
</gene>
<dbReference type="PANTHER" id="PTHR24016">
    <property type="entry name" value="CONSERVED OLIGOMERIC GOLGI COMPLEX SUBUNIT 4"/>
    <property type="match status" value="1"/>
</dbReference>
<dbReference type="GO" id="GO:0015031">
    <property type="term" value="P:protein transport"/>
    <property type="evidence" value="ECO:0007669"/>
    <property type="project" value="UniProtKB-KW"/>
</dbReference>
<name>A0A9P4VMN8_9PEZI</name>
<organism evidence="11 12">
    <name type="scientific">Patellaria atrata CBS 101060</name>
    <dbReference type="NCBI Taxonomy" id="1346257"/>
    <lineage>
        <taxon>Eukaryota</taxon>
        <taxon>Fungi</taxon>
        <taxon>Dikarya</taxon>
        <taxon>Ascomycota</taxon>
        <taxon>Pezizomycotina</taxon>
        <taxon>Dothideomycetes</taxon>
        <taxon>Dothideomycetes incertae sedis</taxon>
        <taxon>Patellariales</taxon>
        <taxon>Patellariaceae</taxon>
        <taxon>Patellaria</taxon>
    </lineage>
</organism>
<dbReference type="EMBL" id="MU006114">
    <property type="protein sequence ID" value="KAF2834852.1"/>
    <property type="molecule type" value="Genomic_DNA"/>
</dbReference>
<evidence type="ECO:0000256" key="5">
    <source>
        <dbReference type="ARBA" id="ARBA00022927"/>
    </source>
</evidence>
<evidence type="ECO:0000256" key="6">
    <source>
        <dbReference type="ARBA" id="ARBA00023034"/>
    </source>
</evidence>
<dbReference type="InterPro" id="IPR013167">
    <property type="entry name" value="COG4_M"/>
</dbReference>
<dbReference type="InterPro" id="IPR048682">
    <property type="entry name" value="COG4"/>
</dbReference>
<evidence type="ECO:0000259" key="10">
    <source>
        <dbReference type="SMART" id="SM00762"/>
    </source>
</evidence>